<gene>
    <name evidence="3" type="ORF">B9Y64_00770</name>
</gene>
<evidence type="ECO:0008006" key="5">
    <source>
        <dbReference type="Google" id="ProtNLM"/>
    </source>
</evidence>
<keyword evidence="2" id="KW-0732">Signal</keyword>
<feature type="chain" id="PRO_5014397483" description="TonB-dependent receptor" evidence="2">
    <location>
        <begin position="29"/>
        <end position="107"/>
    </location>
</feature>
<sequence length="107" mass="11443">MATPLNPPRPTLLALAVTALMIAPLAHADGTAESSARTLDTAKVTADGEIPDSSTVKGARSATRLDLSLRETPQSVTVVARQNNVGFHNGVYWGEPRRVTMTLHWKP</sequence>
<accession>A0A2J0UFM0</accession>
<name>A0A2J0UFM0_STEMA</name>
<evidence type="ECO:0000313" key="4">
    <source>
        <dbReference type="Proteomes" id="UP000230167"/>
    </source>
</evidence>
<dbReference type="RefSeq" id="WP_238379824.1">
    <property type="nucleotide sequence ID" value="NZ_CBCPIZ010000073.1"/>
</dbReference>
<evidence type="ECO:0000256" key="2">
    <source>
        <dbReference type="SAM" id="SignalP"/>
    </source>
</evidence>
<feature type="signal peptide" evidence="2">
    <location>
        <begin position="1"/>
        <end position="28"/>
    </location>
</feature>
<evidence type="ECO:0000256" key="1">
    <source>
        <dbReference type="SAM" id="MobiDB-lite"/>
    </source>
</evidence>
<proteinExistence type="predicted"/>
<comment type="caution">
    <text evidence="3">The sequence shown here is derived from an EMBL/GenBank/DDBJ whole genome shotgun (WGS) entry which is preliminary data.</text>
</comment>
<evidence type="ECO:0000313" key="3">
    <source>
        <dbReference type="EMBL" id="PJL33657.1"/>
    </source>
</evidence>
<dbReference type="EMBL" id="NEQV01000001">
    <property type="protein sequence ID" value="PJL33657.1"/>
    <property type="molecule type" value="Genomic_DNA"/>
</dbReference>
<dbReference type="Proteomes" id="UP000230167">
    <property type="component" value="Unassembled WGS sequence"/>
</dbReference>
<reference evidence="3 4" key="1">
    <citation type="journal article" date="2017" name="Front. Microbiol.">
        <title>Double-Face Meets the Bacterial World: The Opportunistic Pathogen Stenotrophomonas maltophilia.</title>
        <authorList>
            <person name="Lira F."/>
            <person name="Berg G."/>
            <person name="Martinez J.L."/>
        </authorList>
    </citation>
    <scope>NUCLEOTIDE SEQUENCE [LARGE SCALE GENOMIC DNA]</scope>
    <source>
        <strain evidence="3 4">EA1</strain>
    </source>
</reference>
<protein>
    <recommendedName>
        <fullName evidence="5">TonB-dependent receptor</fullName>
    </recommendedName>
</protein>
<feature type="region of interest" description="Disordered" evidence="1">
    <location>
        <begin position="31"/>
        <end position="61"/>
    </location>
</feature>
<organism evidence="3 4">
    <name type="scientific">Stenotrophomonas maltophilia</name>
    <name type="common">Pseudomonas maltophilia</name>
    <name type="synonym">Xanthomonas maltophilia</name>
    <dbReference type="NCBI Taxonomy" id="40324"/>
    <lineage>
        <taxon>Bacteria</taxon>
        <taxon>Pseudomonadati</taxon>
        <taxon>Pseudomonadota</taxon>
        <taxon>Gammaproteobacteria</taxon>
        <taxon>Lysobacterales</taxon>
        <taxon>Lysobacteraceae</taxon>
        <taxon>Stenotrophomonas</taxon>
        <taxon>Stenotrophomonas maltophilia group</taxon>
    </lineage>
</organism>
<dbReference type="AlphaFoldDB" id="A0A2J0UFM0"/>